<dbReference type="EMBL" id="SEWF01000003">
    <property type="protein sequence ID" value="RYU97255.1"/>
    <property type="molecule type" value="Genomic_DNA"/>
</dbReference>
<dbReference type="OrthoDB" id="667567at2"/>
<proteinExistence type="predicted"/>
<dbReference type="Pfam" id="PF19569">
    <property type="entry name" value="START_2"/>
    <property type="match status" value="1"/>
</dbReference>
<evidence type="ECO:0000259" key="1">
    <source>
        <dbReference type="Pfam" id="PF19569"/>
    </source>
</evidence>
<keyword evidence="3" id="KW-1185">Reference proteome</keyword>
<evidence type="ECO:0000313" key="2">
    <source>
        <dbReference type="EMBL" id="RYU97255.1"/>
    </source>
</evidence>
<accession>A0A4Q5M4V4</accession>
<comment type="caution">
    <text evidence="2">The sequence shown here is derived from an EMBL/GenBank/DDBJ whole genome shotgun (WGS) entry which is preliminary data.</text>
</comment>
<dbReference type="AlphaFoldDB" id="A0A4Q5M4V4"/>
<dbReference type="Proteomes" id="UP000293162">
    <property type="component" value="Unassembled WGS sequence"/>
</dbReference>
<sequence length="127" mass="14918">MGKFKFTREYEFRASPKVLYQYISTPSGLQQWFASKVKYVNDGNFDFVWDNESHPARLTSQRLNKATKFDFLNDEQRGNYVEFKLEQSELTNATFFKIIDYSDISDASELEDLWDGMIDKLREIVGG</sequence>
<dbReference type="RefSeq" id="WP_130019450.1">
    <property type="nucleotide sequence ID" value="NZ_SEWF01000003.1"/>
</dbReference>
<dbReference type="InterPro" id="IPR023393">
    <property type="entry name" value="START-like_dom_sf"/>
</dbReference>
<dbReference type="SUPFAM" id="SSF55961">
    <property type="entry name" value="Bet v1-like"/>
    <property type="match status" value="1"/>
</dbReference>
<dbReference type="InterPro" id="IPR045736">
    <property type="entry name" value="START_2"/>
</dbReference>
<gene>
    <name evidence="2" type="ORF">EWM59_02935</name>
</gene>
<evidence type="ECO:0000313" key="3">
    <source>
        <dbReference type="Proteomes" id="UP000293162"/>
    </source>
</evidence>
<organism evidence="2 3">
    <name type="scientific">Emticicia agri</name>
    <dbReference type="NCBI Taxonomy" id="2492393"/>
    <lineage>
        <taxon>Bacteria</taxon>
        <taxon>Pseudomonadati</taxon>
        <taxon>Bacteroidota</taxon>
        <taxon>Cytophagia</taxon>
        <taxon>Cytophagales</taxon>
        <taxon>Leadbetterellaceae</taxon>
        <taxon>Emticicia</taxon>
    </lineage>
</organism>
<protein>
    <submittedName>
        <fullName evidence="2">ATPase</fullName>
    </submittedName>
</protein>
<reference evidence="2 3" key="1">
    <citation type="submission" date="2019-02" db="EMBL/GenBank/DDBJ databases">
        <title>Bacterial novel species Emticicia sp. 17J42-9 isolated from soil.</title>
        <authorList>
            <person name="Jung H.-Y."/>
        </authorList>
    </citation>
    <scope>NUCLEOTIDE SEQUENCE [LARGE SCALE GENOMIC DNA]</scope>
    <source>
        <strain evidence="2 3">17J42-9</strain>
    </source>
</reference>
<dbReference type="Gene3D" id="3.30.530.20">
    <property type="match status" value="1"/>
</dbReference>
<name>A0A4Q5M4V4_9BACT</name>
<feature type="domain" description="START-like" evidence="1">
    <location>
        <begin position="3"/>
        <end position="126"/>
    </location>
</feature>